<name>A0A429Y412_9BACI</name>
<keyword evidence="1" id="KW-0175">Coiled coil</keyword>
<protein>
    <submittedName>
        <fullName evidence="3">ATP-binding protein</fullName>
    </submittedName>
</protein>
<sequence>MNNYTFAEAIYSDSPVKEYANNPLIEALPPILTSQKVIHLMSVFPHFDINERFDSDEIRFHYIQRLYDYFHPLTRHIALERRFSTVIRKGYVNRNPISKDTVKYMNDSYKSLKEGKLPEPDQINTENTVQGFSLIGVSGTGKSTTYKRIIKSYPKYIKHTNHKGNHMNIAQIPFLNLECPSDGSLGGLCHKFFEEVDLRIGSKYKERFKNYRVQYMLTEMVHLTRLHNVGVLIIDEIQHLSVQKVQGVNKMLNFFVGLVNQIGVPVILIGTNKAFDMLNKEFRQALRSDGQGSNKEDWERMKNDRNWQLVMDGLLHYQWTRTPVENEEDLLKIKNALYVESQGIIGIAVKLFAATQMEAILNRKETITEELIQSTFKRCFGSLQPMIDALKSGNQEEINKYDDLKERLKEIMNQIEDDYKTNILVQAIEEAKSKGGNDGYYQLLTVRLANKITDSKIVQSSVKEVLSKFNYHQYSIDELFQMALTIAEGKITRKKGRKNKNNSTEALKENDLRKLRLEALDRKISTYEMLKEKNIILDYNLFEKGVI</sequence>
<evidence type="ECO:0000313" key="3">
    <source>
        <dbReference type="EMBL" id="RST76163.1"/>
    </source>
</evidence>
<comment type="caution">
    <text evidence="3">The sequence shown here is derived from an EMBL/GenBank/DDBJ whole genome shotgun (WGS) entry which is preliminary data.</text>
</comment>
<keyword evidence="3" id="KW-0547">Nucleotide-binding</keyword>
<dbReference type="SUPFAM" id="SSF52540">
    <property type="entry name" value="P-loop containing nucleoside triphosphate hydrolases"/>
    <property type="match status" value="1"/>
</dbReference>
<dbReference type="InterPro" id="IPR049945">
    <property type="entry name" value="AAA_22"/>
</dbReference>
<evidence type="ECO:0000259" key="2">
    <source>
        <dbReference type="Pfam" id="PF13401"/>
    </source>
</evidence>
<dbReference type="Pfam" id="PF13401">
    <property type="entry name" value="AAA_22"/>
    <property type="match status" value="1"/>
</dbReference>
<dbReference type="CDD" id="cd00009">
    <property type="entry name" value="AAA"/>
    <property type="match status" value="1"/>
</dbReference>
<accession>A0A429Y412</accession>
<dbReference type="AlphaFoldDB" id="A0A429Y412"/>
<dbReference type="Proteomes" id="UP000287156">
    <property type="component" value="Unassembled WGS sequence"/>
</dbReference>
<evidence type="ECO:0000256" key="1">
    <source>
        <dbReference type="SAM" id="Coils"/>
    </source>
</evidence>
<evidence type="ECO:0000313" key="4">
    <source>
        <dbReference type="Proteomes" id="UP000287156"/>
    </source>
</evidence>
<keyword evidence="4" id="KW-1185">Reference proteome</keyword>
<dbReference type="OrthoDB" id="5593847at2"/>
<dbReference type="InterPro" id="IPR027417">
    <property type="entry name" value="P-loop_NTPase"/>
</dbReference>
<organism evidence="3 4">
    <name type="scientific">Siminovitchia acidinfaciens</name>
    <dbReference type="NCBI Taxonomy" id="2321395"/>
    <lineage>
        <taxon>Bacteria</taxon>
        <taxon>Bacillati</taxon>
        <taxon>Bacillota</taxon>
        <taxon>Bacilli</taxon>
        <taxon>Bacillales</taxon>
        <taxon>Bacillaceae</taxon>
        <taxon>Siminovitchia</taxon>
    </lineage>
</organism>
<dbReference type="EMBL" id="QYTV02000002">
    <property type="protein sequence ID" value="RST76163.1"/>
    <property type="molecule type" value="Genomic_DNA"/>
</dbReference>
<keyword evidence="3" id="KW-0067">ATP-binding</keyword>
<dbReference type="RefSeq" id="WP_126048384.1">
    <property type="nucleotide sequence ID" value="NZ_QYTV02000002.1"/>
</dbReference>
<dbReference type="GO" id="GO:0005524">
    <property type="term" value="F:ATP binding"/>
    <property type="evidence" value="ECO:0007669"/>
    <property type="project" value="UniProtKB-KW"/>
</dbReference>
<dbReference type="Gene3D" id="3.40.50.300">
    <property type="entry name" value="P-loop containing nucleotide triphosphate hydrolases"/>
    <property type="match status" value="1"/>
</dbReference>
<reference evidence="3" key="1">
    <citation type="submission" date="2018-12" db="EMBL/GenBank/DDBJ databases">
        <authorList>
            <person name="Sun L."/>
            <person name="Chen Z."/>
        </authorList>
    </citation>
    <scope>NUCLEOTIDE SEQUENCE [LARGE SCALE GENOMIC DNA]</scope>
    <source>
        <strain evidence="3">3-2-2</strain>
    </source>
</reference>
<feature type="coiled-coil region" evidence="1">
    <location>
        <begin position="387"/>
        <end position="421"/>
    </location>
</feature>
<feature type="domain" description="ORC1/DEAH AAA+ ATPase" evidence="2">
    <location>
        <begin position="134"/>
        <end position="278"/>
    </location>
</feature>
<gene>
    <name evidence="3" type="ORF">D4T97_005105</name>
</gene>
<proteinExistence type="predicted"/>
<dbReference type="GO" id="GO:0016887">
    <property type="term" value="F:ATP hydrolysis activity"/>
    <property type="evidence" value="ECO:0007669"/>
    <property type="project" value="InterPro"/>
</dbReference>